<dbReference type="AlphaFoldDB" id="C7N7G0"/>
<dbReference type="Pfam" id="PF13228">
    <property type="entry name" value="DUF4037"/>
    <property type="match status" value="1"/>
</dbReference>
<proteinExistence type="predicted"/>
<evidence type="ECO:0000259" key="1">
    <source>
        <dbReference type="Pfam" id="PF13228"/>
    </source>
</evidence>
<gene>
    <name evidence="2" type="ordered locus">Shel_18270</name>
</gene>
<protein>
    <recommendedName>
        <fullName evidence="1">DUF4037 domain-containing protein</fullName>
    </recommendedName>
</protein>
<dbReference type="RefSeq" id="WP_012798947.1">
    <property type="nucleotide sequence ID" value="NC_013165.1"/>
</dbReference>
<dbReference type="HOGENOM" id="CLU_066174_0_0_11"/>
<dbReference type="eggNOG" id="COG0457">
    <property type="taxonomic scope" value="Bacteria"/>
</dbReference>
<dbReference type="KEGG" id="shi:Shel_18270"/>
<dbReference type="STRING" id="471855.Shel_18270"/>
<accession>C7N7G0</accession>
<evidence type="ECO:0000313" key="2">
    <source>
        <dbReference type="EMBL" id="ACV22845.1"/>
    </source>
</evidence>
<dbReference type="Proteomes" id="UP000002026">
    <property type="component" value="Chromosome"/>
</dbReference>
<reference evidence="2 3" key="1">
    <citation type="journal article" date="2009" name="Stand. Genomic Sci.">
        <title>Complete genome sequence of Slackia heliotrinireducens type strain (RHS 1).</title>
        <authorList>
            <person name="Pukall R."/>
            <person name="Lapidus A."/>
            <person name="Nolan M."/>
            <person name="Copeland A."/>
            <person name="Glavina Del Rio T."/>
            <person name="Lucas S."/>
            <person name="Chen F."/>
            <person name="Tice H."/>
            <person name="Cheng J.F."/>
            <person name="Chertkov O."/>
            <person name="Bruce D."/>
            <person name="Goodwin L."/>
            <person name="Kuske C."/>
            <person name="Brettin T."/>
            <person name="Detter J.C."/>
            <person name="Han C."/>
            <person name="Pitluck S."/>
            <person name="Pati A."/>
            <person name="Mavrommatis K."/>
            <person name="Ivanova N."/>
            <person name="Ovchinnikova G."/>
            <person name="Chen A."/>
            <person name="Palaniappan K."/>
            <person name="Schneider S."/>
            <person name="Rohde M."/>
            <person name="Chain P."/>
            <person name="D'haeseleer P."/>
            <person name="Goker M."/>
            <person name="Bristow J."/>
            <person name="Eisen J.A."/>
            <person name="Markowitz V."/>
            <person name="Kyrpides N.C."/>
            <person name="Klenk H.P."/>
            <person name="Hugenholtz P."/>
        </authorList>
    </citation>
    <scope>NUCLEOTIDE SEQUENCE [LARGE SCALE GENOMIC DNA]</scope>
    <source>
        <strain evidence="3">ATCC 29202 / DSM 20476 / NCTC 11029 / RHS 1</strain>
    </source>
</reference>
<sequence length="313" mass="34982">MQGLEISKAYFDEYGMPMLREQFGDLMPHLAAGLFGSGSECFGFDDELSRDHDFDPGFMLLLPGEDVIDRKQEFALERAYAKLPKEFMGVKRPMLAPVGGARRGVLRAADVFREKTGSPDGILTVEQWLTTPSHALAEAVNGRVFFDGSGEVTRIRQRLSRYPEDIRRKKLAGHLLSAGQAGQYNYRRCLDHGESAAAQLTVFSFVQSAMETVFLLNNVYQPFYKWRFRAMRALPKLALDAELFEYLLTTHNDGDLAEEKLQVIEGIAADLIEELQAQGLTRATCGDLEKHAYSVNDGIVDGDIRNLHILAGV</sequence>
<dbReference type="InterPro" id="IPR025117">
    <property type="entry name" value="DUF4037"/>
</dbReference>
<keyword evidence="3" id="KW-1185">Reference proteome</keyword>
<feature type="domain" description="DUF4037" evidence="1">
    <location>
        <begin position="128"/>
        <end position="226"/>
    </location>
</feature>
<name>C7N7G0_SLAHD</name>
<evidence type="ECO:0000313" key="3">
    <source>
        <dbReference type="Proteomes" id="UP000002026"/>
    </source>
</evidence>
<dbReference type="EMBL" id="CP001684">
    <property type="protein sequence ID" value="ACV22845.1"/>
    <property type="molecule type" value="Genomic_DNA"/>
</dbReference>
<organism evidence="2 3">
    <name type="scientific">Slackia heliotrinireducens (strain ATCC 29202 / DSM 20476 / NCTC 11029 / RHS 1)</name>
    <name type="common">Peptococcus heliotrinreducens</name>
    <dbReference type="NCBI Taxonomy" id="471855"/>
    <lineage>
        <taxon>Bacteria</taxon>
        <taxon>Bacillati</taxon>
        <taxon>Actinomycetota</taxon>
        <taxon>Coriobacteriia</taxon>
        <taxon>Eggerthellales</taxon>
        <taxon>Eggerthellaceae</taxon>
        <taxon>Slackia</taxon>
    </lineage>
</organism>